<dbReference type="EMBL" id="CAJNOH010000304">
    <property type="protein sequence ID" value="CAF0992311.1"/>
    <property type="molecule type" value="Genomic_DNA"/>
</dbReference>
<evidence type="ECO:0000313" key="6">
    <source>
        <dbReference type="Proteomes" id="UP000663870"/>
    </source>
</evidence>
<dbReference type="InterPro" id="IPR013078">
    <property type="entry name" value="His_Pase_superF_clade-1"/>
</dbReference>
<feature type="region of interest" description="Disordered" evidence="2">
    <location>
        <begin position="276"/>
        <end position="302"/>
    </location>
</feature>
<dbReference type="PANTHER" id="PTHR16469:SF27">
    <property type="entry name" value="UBIQUITIN-ASSOCIATED AND SH3 DOMAIN-CONTAINING BA-RELATED"/>
    <property type="match status" value="1"/>
</dbReference>
<dbReference type="SUPFAM" id="SSF53254">
    <property type="entry name" value="Phosphoglycerate mutase-like"/>
    <property type="match status" value="1"/>
</dbReference>
<evidence type="ECO:0000313" key="5">
    <source>
        <dbReference type="Proteomes" id="UP000663854"/>
    </source>
</evidence>
<organism evidence="3 5">
    <name type="scientific">Rotaria sordida</name>
    <dbReference type="NCBI Taxonomy" id="392033"/>
    <lineage>
        <taxon>Eukaryota</taxon>
        <taxon>Metazoa</taxon>
        <taxon>Spiralia</taxon>
        <taxon>Gnathifera</taxon>
        <taxon>Rotifera</taxon>
        <taxon>Eurotatoria</taxon>
        <taxon>Bdelloidea</taxon>
        <taxon>Philodinida</taxon>
        <taxon>Philodinidae</taxon>
        <taxon>Rotaria</taxon>
    </lineage>
</organism>
<sequence length="302" mass="34679">MLSLRRPFDRDQPIDNLRIVITRHGGRADLALGNHWLRRIQRNGGHDSRISRLPRRSSFREWNYDPPLTIAGEKQSGSVGRKLLQLGYSIDYCYSSPAYRSIQTANKILESQGRRAVSINIEPGLFECPSWYSGSPLVFIPPTYLARDRKFHIDSNYVPIYGSVDPSENEKQFYRRSHNVIDTIVQAHKNQGGTILLSAHAGSIEAITRGLRGIFGRRAQTENLVYEASRVNYCNFAIVERDARTGRWTFQLPESYSGAGLPMRNIIPLHSISTYHRGSHRKGRSPQRRRLSRVAHHRHHYH</sequence>
<evidence type="ECO:0000256" key="1">
    <source>
        <dbReference type="PIRSR" id="PIRSR613078-2"/>
    </source>
</evidence>
<evidence type="ECO:0000313" key="3">
    <source>
        <dbReference type="EMBL" id="CAF0992311.1"/>
    </source>
</evidence>
<feature type="compositionally biased region" description="Basic residues" evidence="2">
    <location>
        <begin position="277"/>
        <end position="302"/>
    </location>
</feature>
<comment type="caution">
    <text evidence="3">The sequence shown here is derived from an EMBL/GenBank/DDBJ whole genome shotgun (WGS) entry which is preliminary data.</text>
</comment>
<dbReference type="EMBL" id="CAJNOL010000674">
    <property type="protein sequence ID" value="CAF1161734.1"/>
    <property type="molecule type" value="Genomic_DNA"/>
</dbReference>
<dbReference type="AlphaFoldDB" id="A0A814G3H6"/>
<dbReference type="Gene3D" id="3.40.50.1240">
    <property type="entry name" value="Phosphoglycerate mutase-like"/>
    <property type="match status" value="1"/>
</dbReference>
<dbReference type="Proteomes" id="UP000663870">
    <property type="component" value="Unassembled WGS sequence"/>
</dbReference>
<reference evidence="3" key="1">
    <citation type="submission" date="2021-02" db="EMBL/GenBank/DDBJ databases">
        <authorList>
            <person name="Nowell W R."/>
        </authorList>
    </citation>
    <scope>NUCLEOTIDE SEQUENCE</scope>
</reference>
<keyword evidence="6" id="KW-1185">Reference proteome</keyword>
<protein>
    <submittedName>
        <fullName evidence="3">Uncharacterized protein</fullName>
    </submittedName>
</protein>
<gene>
    <name evidence="4" type="ORF">JXQ802_LOCUS22298</name>
    <name evidence="3" type="ORF">PYM288_LOCUS14183</name>
</gene>
<accession>A0A814G3H6</accession>
<name>A0A814G3H6_9BILA</name>
<dbReference type="InterPro" id="IPR051710">
    <property type="entry name" value="Phosphatase_SH3-domain"/>
</dbReference>
<dbReference type="Proteomes" id="UP000663854">
    <property type="component" value="Unassembled WGS sequence"/>
</dbReference>
<dbReference type="Pfam" id="PF00300">
    <property type="entry name" value="His_Phos_1"/>
    <property type="match status" value="1"/>
</dbReference>
<evidence type="ECO:0000313" key="4">
    <source>
        <dbReference type="EMBL" id="CAF1161734.1"/>
    </source>
</evidence>
<dbReference type="CDD" id="cd07067">
    <property type="entry name" value="HP_PGM_like"/>
    <property type="match status" value="1"/>
</dbReference>
<proteinExistence type="predicted"/>
<dbReference type="InterPro" id="IPR029033">
    <property type="entry name" value="His_PPase_superfam"/>
</dbReference>
<dbReference type="PANTHER" id="PTHR16469">
    <property type="entry name" value="UBIQUITIN-ASSOCIATED AND SH3 DOMAIN-CONTAINING BA-RELATED"/>
    <property type="match status" value="1"/>
</dbReference>
<evidence type="ECO:0000256" key="2">
    <source>
        <dbReference type="SAM" id="MobiDB-lite"/>
    </source>
</evidence>
<feature type="binding site" evidence="1">
    <location>
        <position position="100"/>
    </location>
    <ligand>
        <name>substrate</name>
    </ligand>
</feature>